<dbReference type="AlphaFoldDB" id="A0A5B0RB61"/>
<evidence type="ECO:0000313" key="2">
    <source>
        <dbReference type="EMBL" id="KAA1122538.1"/>
    </source>
</evidence>
<name>A0A5B0RB61_PUCGR</name>
<comment type="caution">
    <text evidence="2">The sequence shown here is derived from an EMBL/GenBank/DDBJ whole genome shotgun (WGS) entry which is preliminary data.</text>
</comment>
<reference evidence="2 3" key="1">
    <citation type="submission" date="2019-05" db="EMBL/GenBank/DDBJ databases">
        <title>Emergence of the Ug99 lineage of the wheat stem rust pathogen through somatic hybridization.</title>
        <authorList>
            <person name="Li F."/>
            <person name="Upadhyaya N.M."/>
            <person name="Sperschneider J."/>
            <person name="Matny O."/>
            <person name="Nguyen-Phuc H."/>
            <person name="Mago R."/>
            <person name="Raley C."/>
            <person name="Miller M.E."/>
            <person name="Silverstein K.A.T."/>
            <person name="Henningsen E."/>
            <person name="Hirsch C.D."/>
            <person name="Visser B."/>
            <person name="Pretorius Z.A."/>
            <person name="Steffenson B.J."/>
            <person name="Schwessinger B."/>
            <person name="Dodds P.N."/>
            <person name="Figueroa M."/>
        </authorList>
    </citation>
    <scope>NUCLEOTIDE SEQUENCE [LARGE SCALE GENOMIC DNA]</scope>
    <source>
        <strain evidence="2 3">Ug99</strain>
    </source>
</reference>
<evidence type="ECO:0000256" key="1">
    <source>
        <dbReference type="SAM" id="MobiDB-lite"/>
    </source>
</evidence>
<dbReference type="EMBL" id="VDEP01000236">
    <property type="protein sequence ID" value="KAA1122538.1"/>
    <property type="molecule type" value="Genomic_DNA"/>
</dbReference>
<gene>
    <name evidence="2" type="ORF">PGTUg99_037766</name>
</gene>
<organism evidence="2 3">
    <name type="scientific">Puccinia graminis f. sp. tritici</name>
    <dbReference type="NCBI Taxonomy" id="56615"/>
    <lineage>
        <taxon>Eukaryota</taxon>
        <taxon>Fungi</taxon>
        <taxon>Dikarya</taxon>
        <taxon>Basidiomycota</taxon>
        <taxon>Pucciniomycotina</taxon>
        <taxon>Pucciniomycetes</taxon>
        <taxon>Pucciniales</taxon>
        <taxon>Pucciniaceae</taxon>
        <taxon>Puccinia</taxon>
    </lineage>
</organism>
<dbReference type="Proteomes" id="UP000325313">
    <property type="component" value="Unassembled WGS sequence"/>
</dbReference>
<feature type="region of interest" description="Disordered" evidence="1">
    <location>
        <begin position="36"/>
        <end position="56"/>
    </location>
</feature>
<evidence type="ECO:0000313" key="3">
    <source>
        <dbReference type="Proteomes" id="UP000325313"/>
    </source>
</evidence>
<protein>
    <submittedName>
        <fullName evidence="2">Uncharacterized protein</fullName>
    </submittedName>
</protein>
<sequence>MSLSIHAPRTSLWIHLTLTDTKLFIALGKSRPTHVTQARHHGVKSANSINPLVVRP</sequence>
<proteinExistence type="predicted"/>
<accession>A0A5B0RB61</accession>